<reference evidence="7" key="1">
    <citation type="submission" date="2024-05" db="EMBL/GenBank/DDBJ databases">
        <title>Isolation and characterization of Sporomusa carbonis sp. nov., a carboxydotrophic hydrogenogen in the genus of Sporomusa isolated from a charcoal burning pile.</title>
        <authorList>
            <person name="Boeer T."/>
            <person name="Rosenbaum F."/>
            <person name="Eysell L."/>
            <person name="Mueller V."/>
            <person name="Daniel R."/>
            <person name="Poehlein A."/>
        </authorList>
    </citation>
    <scope>NUCLEOTIDE SEQUENCE [LARGE SCALE GENOMIC DNA]</scope>
    <source>
        <strain evidence="7">DSM 3132</strain>
    </source>
</reference>
<evidence type="ECO:0000256" key="4">
    <source>
        <dbReference type="ARBA" id="ARBA00023004"/>
    </source>
</evidence>
<dbReference type="Pfam" id="PF00111">
    <property type="entry name" value="Fer2"/>
    <property type="match status" value="1"/>
</dbReference>
<evidence type="ECO:0000313" key="7">
    <source>
        <dbReference type="EMBL" id="XFO72470.1"/>
    </source>
</evidence>
<proteinExistence type="predicted"/>
<accession>A0ABZ3J2J8</accession>
<protein>
    <submittedName>
        <fullName evidence="7">Nicotinate dehydrogenase small FeS subunit</fullName>
        <ecNumber evidence="7">1.17.1.5</ecNumber>
    </submittedName>
</protein>
<keyword evidence="8" id="KW-1185">Reference proteome</keyword>
<evidence type="ECO:0000256" key="5">
    <source>
        <dbReference type="ARBA" id="ARBA00023014"/>
    </source>
</evidence>
<dbReference type="InterPro" id="IPR036884">
    <property type="entry name" value="2Fe-2S-bd_dom_sf"/>
</dbReference>
<dbReference type="SUPFAM" id="SSF47741">
    <property type="entry name" value="CO dehydrogenase ISP C-domain like"/>
    <property type="match status" value="1"/>
</dbReference>
<dbReference type="SUPFAM" id="SSF54292">
    <property type="entry name" value="2Fe-2S ferredoxin-like"/>
    <property type="match status" value="1"/>
</dbReference>
<keyword evidence="3 7" id="KW-0560">Oxidoreductase</keyword>
<dbReference type="EC" id="1.17.1.5" evidence="7"/>
<dbReference type="Pfam" id="PF01799">
    <property type="entry name" value="Fer2_2"/>
    <property type="match status" value="1"/>
</dbReference>
<dbReference type="PANTHER" id="PTHR44379">
    <property type="entry name" value="OXIDOREDUCTASE WITH IRON-SULFUR SUBUNIT"/>
    <property type="match status" value="1"/>
</dbReference>
<feature type="domain" description="2Fe-2S ferredoxin-type" evidence="6">
    <location>
        <begin position="4"/>
        <end position="80"/>
    </location>
</feature>
<dbReference type="Gene3D" id="1.10.150.120">
    <property type="entry name" value="[2Fe-2S]-binding domain"/>
    <property type="match status" value="1"/>
</dbReference>
<keyword evidence="5" id="KW-0411">Iron-sulfur</keyword>
<dbReference type="EMBL" id="CP155571">
    <property type="protein sequence ID" value="XFO72470.1"/>
    <property type="molecule type" value="Genomic_DNA"/>
</dbReference>
<dbReference type="InterPro" id="IPR036010">
    <property type="entry name" value="2Fe-2S_ferredoxin-like_sf"/>
</dbReference>
<dbReference type="InterPro" id="IPR006058">
    <property type="entry name" value="2Fe2S_fd_BS"/>
</dbReference>
<keyword evidence="4" id="KW-0408">Iron</keyword>
<dbReference type="PANTHER" id="PTHR44379:SF8">
    <property type="entry name" value="XANTHINE DEHYDROGENASE IRON-SULFUR-BINDING SUBUNIT XDHC-RELATED"/>
    <property type="match status" value="1"/>
</dbReference>
<gene>
    <name evidence="7" type="primary">ndhS_1</name>
    <name evidence="7" type="ORF">SPACI_025220</name>
</gene>
<evidence type="ECO:0000256" key="1">
    <source>
        <dbReference type="ARBA" id="ARBA00022714"/>
    </source>
</evidence>
<organism evidence="7 8">
    <name type="scientific">Sporomusa acidovorans (strain ATCC 49682 / DSM 3132 / Mol)</name>
    <dbReference type="NCBI Taxonomy" id="1123286"/>
    <lineage>
        <taxon>Bacteria</taxon>
        <taxon>Bacillati</taxon>
        <taxon>Bacillota</taxon>
        <taxon>Negativicutes</taxon>
        <taxon>Selenomonadales</taxon>
        <taxon>Sporomusaceae</taxon>
        <taxon>Sporomusa</taxon>
    </lineage>
</organism>
<dbReference type="PROSITE" id="PS51085">
    <property type="entry name" value="2FE2S_FER_2"/>
    <property type="match status" value="1"/>
</dbReference>
<evidence type="ECO:0000256" key="3">
    <source>
        <dbReference type="ARBA" id="ARBA00023002"/>
    </source>
</evidence>
<evidence type="ECO:0000259" key="6">
    <source>
        <dbReference type="PROSITE" id="PS51085"/>
    </source>
</evidence>
<keyword evidence="2" id="KW-0479">Metal-binding</keyword>
<dbReference type="PROSITE" id="PS00197">
    <property type="entry name" value="2FE2S_FER_1"/>
    <property type="match status" value="1"/>
</dbReference>
<keyword evidence="1" id="KW-0001">2Fe-2S</keyword>
<dbReference type="RefSeq" id="WP_169716854.1">
    <property type="nucleotide sequence ID" value="NZ_CP155571.1"/>
</dbReference>
<dbReference type="GO" id="GO:0050138">
    <property type="term" value="F:nicotinate dehydrogenase activity"/>
    <property type="evidence" value="ECO:0007669"/>
    <property type="project" value="UniProtKB-EC"/>
</dbReference>
<sequence length="153" mass="16087">MEKSKISFSLNGQRVSAEVPTDRLLVDFLRDDLNLTGTKKGCNVGECGACTVIMDGSTVNSCLVLAATVDGAEITTVEGISTGEISALQQAFLDYGAVQCGFCTPGMLMSAKALLDKNPRPTREEIQTAISGNLCRCTGYKKIVDSVEAAANA</sequence>
<dbReference type="Gene3D" id="3.10.20.30">
    <property type="match status" value="1"/>
</dbReference>
<evidence type="ECO:0000256" key="2">
    <source>
        <dbReference type="ARBA" id="ARBA00022723"/>
    </source>
</evidence>
<evidence type="ECO:0000313" key="8">
    <source>
        <dbReference type="Proteomes" id="UP000216052"/>
    </source>
</evidence>
<dbReference type="InterPro" id="IPR001041">
    <property type="entry name" value="2Fe-2S_ferredoxin-type"/>
</dbReference>
<dbReference type="InterPro" id="IPR002888">
    <property type="entry name" value="2Fe-2S-bd"/>
</dbReference>
<dbReference type="InterPro" id="IPR051452">
    <property type="entry name" value="Diverse_Oxidoreductases"/>
</dbReference>
<dbReference type="InterPro" id="IPR012675">
    <property type="entry name" value="Beta-grasp_dom_sf"/>
</dbReference>
<dbReference type="CDD" id="cd00207">
    <property type="entry name" value="fer2"/>
    <property type="match status" value="1"/>
</dbReference>
<dbReference type="Proteomes" id="UP000216052">
    <property type="component" value="Chromosome"/>
</dbReference>
<name>A0ABZ3J2J8_SPOA4</name>